<organism evidence="8">
    <name type="scientific">Quercus suber</name>
    <name type="common">Cork oak</name>
    <dbReference type="NCBI Taxonomy" id="58331"/>
    <lineage>
        <taxon>Eukaryota</taxon>
        <taxon>Viridiplantae</taxon>
        <taxon>Streptophyta</taxon>
        <taxon>Embryophyta</taxon>
        <taxon>Tracheophyta</taxon>
        <taxon>Spermatophyta</taxon>
        <taxon>Magnoliopsida</taxon>
        <taxon>eudicotyledons</taxon>
        <taxon>Gunneridae</taxon>
        <taxon>Pentapetalae</taxon>
        <taxon>rosids</taxon>
        <taxon>fabids</taxon>
        <taxon>Fagales</taxon>
        <taxon>Fagaceae</taxon>
        <taxon>Quercus</taxon>
    </lineage>
</organism>
<evidence type="ECO:0000256" key="4">
    <source>
        <dbReference type="ARBA" id="ARBA00022833"/>
    </source>
</evidence>
<feature type="repeat" description="PPR" evidence="6">
    <location>
        <begin position="608"/>
        <end position="642"/>
    </location>
</feature>
<reference evidence="8" key="1">
    <citation type="submission" date="2017-12" db="EMBL/GenBank/DDBJ databases">
        <authorList>
            <person name="Barbosa P."/>
            <person name="Usie A."/>
            <person name="Ramos A.M."/>
        </authorList>
    </citation>
    <scope>NUCLEOTIDE SEQUENCE</scope>
    <source>
        <strain evidence="8">HL8</strain>
        <tissue evidence="8">Leaves</tissue>
    </source>
</reference>
<dbReference type="SMART" id="SM00132">
    <property type="entry name" value="LIM"/>
    <property type="match status" value="1"/>
</dbReference>
<evidence type="ECO:0000256" key="5">
    <source>
        <dbReference type="PROSITE-ProRule" id="PRU00125"/>
    </source>
</evidence>
<feature type="repeat" description="PPR" evidence="6">
    <location>
        <begin position="573"/>
        <end position="607"/>
    </location>
</feature>
<name>A0AAW0M661_QUESU</name>
<comment type="caution">
    <text evidence="8">The sequence shown here is derived from an EMBL/GenBank/DDBJ whole genome shotgun (WGS) entry which is preliminary data.</text>
</comment>
<dbReference type="InterPro" id="IPR001781">
    <property type="entry name" value="Znf_LIM"/>
</dbReference>
<feature type="repeat" description="PPR" evidence="6">
    <location>
        <begin position="503"/>
        <end position="537"/>
    </location>
</feature>
<feature type="repeat" description="PPR" evidence="6">
    <location>
        <begin position="468"/>
        <end position="502"/>
    </location>
</feature>
<dbReference type="Pfam" id="PF00412">
    <property type="entry name" value="LIM"/>
    <property type="match status" value="1"/>
</dbReference>
<dbReference type="SUPFAM" id="SSF53098">
    <property type="entry name" value="Ribonuclease H-like"/>
    <property type="match status" value="1"/>
</dbReference>
<feature type="repeat" description="PPR" evidence="6">
    <location>
        <begin position="254"/>
        <end position="288"/>
    </location>
</feature>
<feature type="repeat" description="PPR" evidence="6">
    <location>
        <begin position="433"/>
        <end position="467"/>
    </location>
</feature>
<dbReference type="InterPro" id="IPR002885">
    <property type="entry name" value="PPR_rpt"/>
</dbReference>
<dbReference type="GO" id="GO:0046872">
    <property type="term" value="F:metal ion binding"/>
    <property type="evidence" value="ECO:0007669"/>
    <property type="project" value="UniProtKB-KW"/>
</dbReference>
<dbReference type="Gene3D" id="2.10.110.10">
    <property type="entry name" value="Cysteine Rich Protein"/>
    <property type="match status" value="1"/>
</dbReference>
<keyword evidence="2 5" id="KW-0479">Metal-binding</keyword>
<dbReference type="InterPro" id="IPR012337">
    <property type="entry name" value="RNaseH-like_sf"/>
</dbReference>
<dbReference type="SUPFAM" id="SSF57716">
    <property type="entry name" value="Glucocorticoid receptor-like (DNA-binding domain)"/>
    <property type="match status" value="2"/>
</dbReference>
<feature type="repeat" description="PPR" evidence="6">
    <location>
        <begin position="398"/>
        <end position="432"/>
    </location>
</feature>
<dbReference type="Gene3D" id="1.25.40.10">
    <property type="entry name" value="Tetratricopeptide repeat domain"/>
    <property type="match status" value="9"/>
</dbReference>
<dbReference type="GO" id="GO:0004523">
    <property type="term" value="F:RNA-DNA hybrid ribonuclease activity"/>
    <property type="evidence" value="ECO:0007669"/>
    <property type="project" value="InterPro"/>
</dbReference>
<dbReference type="Pfam" id="PF13041">
    <property type="entry name" value="PPR_2"/>
    <property type="match status" value="7"/>
</dbReference>
<feature type="repeat" description="PPR" evidence="6">
    <location>
        <begin position="853"/>
        <end position="887"/>
    </location>
</feature>
<dbReference type="SUPFAM" id="SSF81901">
    <property type="entry name" value="HCP-like"/>
    <property type="match status" value="1"/>
</dbReference>
<protein>
    <submittedName>
        <fullName evidence="8">Pentatricopeptide repeat-containing protein</fullName>
    </submittedName>
</protein>
<dbReference type="PROSITE" id="PS51375">
    <property type="entry name" value="PPR"/>
    <property type="match status" value="19"/>
</dbReference>
<reference evidence="8" key="2">
    <citation type="journal article" date="2018" name="Sci. Data">
        <title>The draft genome sequence of cork oak.</title>
        <authorList>
            <person name="Ramos A.M."/>
            <person name="Usie A."/>
            <person name="Barbosa P."/>
            <person name="Barros P.M."/>
            <person name="Capote T."/>
            <person name="Chaves I."/>
            <person name="Simoes F."/>
            <person name="Abreu I."/>
            <person name="Carrasquinho I."/>
            <person name="Faro C."/>
            <person name="Guimaraes J.B."/>
            <person name="Mendonca D."/>
            <person name="Nobrega F."/>
            <person name="Rodrigues L."/>
            <person name="Saibo N.J.M."/>
            <person name="Varela M.C."/>
            <person name="Egas C."/>
            <person name="Matos J."/>
            <person name="Miguel C.M."/>
            <person name="Oliveira M.M."/>
            <person name="Ricardo C.P."/>
            <person name="Goncalves S."/>
        </authorList>
    </citation>
    <scope>NUCLEOTIDE SEQUENCE [LARGE SCALE GENOMIC DNA]</scope>
    <source>
        <strain evidence="8">HL8</strain>
    </source>
</reference>
<feature type="repeat" description="PPR" evidence="6">
    <location>
        <begin position="289"/>
        <end position="319"/>
    </location>
</feature>
<dbReference type="Pfam" id="PF12854">
    <property type="entry name" value="PPR_1"/>
    <property type="match status" value="1"/>
</dbReference>
<dbReference type="InterPro" id="IPR044730">
    <property type="entry name" value="RNase_H-like_dom_plant"/>
</dbReference>
<evidence type="ECO:0000256" key="6">
    <source>
        <dbReference type="PROSITE-ProRule" id="PRU00708"/>
    </source>
</evidence>
<evidence type="ECO:0000256" key="3">
    <source>
        <dbReference type="ARBA" id="ARBA00022737"/>
    </source>
</evidence>
<feature type="domain" description="LIM zinc-binding" evidence="7">
    <location>
        <begin position="1084"/>
        <end position="1144"/>
    </location>
</feature>
<dbReference type="NCBIfam" id="TIGR00756">
    <property type="entry name" value="PPR"/>
    <property type="match status" value="19"/>
</dbReference>
<dbReference type="Pfam" id="PF12315">
    <property type="entry name" value="DA1-like"/>
    <property type="match status" value="2"/>
</dbReference>
<dbReference type="InterPro" id="IPR011990">
    <property type="entry name" value="TPR-like_helical_dom_sf"/>
</dbReference>
<dbReference type="SMART" id="SM00726">
    <property type="entry name" value="UIM"/>
    <property type="match status" value="2"/>
</dbReference>
<proteinExistence type="inferred from homology"/>
<feature type="repeat" description="PPR" evidence="6">
    <location>
        <begin position="328"/>
        <end position="362"/>
    </location>
</feature>
<dbReference type="CDD" id="cd06222">
    <property type="entry name" value="RNase_H_like"/>
    <property type="match status" value="1"/>
</dbReference>
<gene>
    <name evidence="8" type="ORF">CFP56_006845</name>
</gene>
<feature type="repeat" description="PPR" evidence="6">
    <location>
        <begin position="149"/>
        <end position="183"/>
    </location>
</feature>
<keyword evidence="4 5" id="KW-0862">Zinc</keyword>
<feature type="repeat" description="PPR" evidence="6">
    <location>
        <begin position="818"/>
        <end position="852"/>
    </location>
</feature>
<dbReference type="InterPro" id="IPR036397">
    <property type="entry name" value="RNaseH_sf"/>
</dbReference>
<accession>A0AAW0M661</accession>
<dbReference type="InterPro" id="IPR003903">
    <property type="entry name" value="UIM_dom"/>
</dbReference>
<dbReference type="PROSITE" id="PS00478">
    <property type="entry name" value="LIM_DOMAIN_1"/>
    <property type="match status" value="1"/>
</dbReference>
<comment type="similarity">
    <text evidence="1">Belongs to the PPR family. P subfamily.</text>
</comment>
<dbReference type="CDD" id="cd08368">
    <property type="entry name" value="LIM"/>
    <property type="match status" value="1"/>
</dbReference>
<dbReference type="PROSITE" id="PS50330">
    <property type="entry name" value="UIM"/>
    <property type="match status" value="1"/>
</dbReference>
<reference evidence="8" key="3">
    <citation type="submission" date="2023-07" db="EMBL/GenBank/DDBJ databases">
        <title>An improved reference 1 genome and first organelle genomes of Quercus suber.</title>
        <authorList>
            <consortium name="Genosuber Consortium"/>
            <person name="Usie A."/>
            <person name="Serra O."/>
            <person name="Barros P."/>
        </authorList>
    </citation>
    <scope>NUCLEOTIDE SEQUENCE</scope>
    <source>
        <strain evidence="8">HL8</strain>
        <tissue evidence="8">Leaves</tissue>
    </source>
</reference>
<feature type="repeat" description="PPR" evidence="6">
    <location>
        <begin position="363"/>
        <end position="397"/>
    </location>
</feature>
<feature type="repeat" description="PPR" evidence="6">
    <location>
        <begin position="184"/>
        <end position="218"/>
    </location>
</feature>
<dbReference type="PANTHER" id="PTHR47941">
    <property type="entry name" value="PENTATRICOPEPTIDE REPEAT-CONTAINING PROTEIN 3, MITOCHONDRIAL"/>
    <property type="match status" value="1"/>
</dbReference>
<dbReference type="GO" id="GO:0003676">
    <property type="term" value="F:nucleic acid binding"/>
    <property type="evidence" value="ECO:0007669"/>
    <property type="project" value="InterPro"/>
</dbReference>
<feature type="repeat" description="PPR" evidence="6">
    <location>
        <begin position="783"/>
        <end position="817"/>
    </location>
</feature>
<dbReference type="SUPFAM" id="SSF48452">
    <property type="entry name" value="TPR-like"/>
    <property type="match status" value="1"/>
</dbReference>
<evidence type="ECO:0000313" key="8">
    <source>
        <dbReference type="EMBL" id="KAK7859380.1"/>
    </source>
</evidence>
<dbReference type="Gene3D" id="3.30.420.10">
    <property type="entry name" value="Ribonuclease H-like superfamily/Ribonuclease H"/>
    <property type="match status" value="1"/>
</dbReference>
<keyword evidence="3" id="KW-0677">Repeat</keyword>
<keyword evidence="5" id="KW-0440">LIM domain</keyword>
<dbReference type="InterPro" id="IPR002156">
    <property type="entry name" value="RNaseH_domain"/>
</dbReference>
<feature type="repeat" description="PPR" evidence="6">
    <location>
        <begin position="538"/>
        <end position="572"/>
    </location>
</feature>
<dbReference type="EMBL" id="PKMF04000013">
    <property type="protein sequence ID" value="KAK7859380.1"/>
    <property type="molecule type" value="Genomic_DNA"/>
</dbReference>
<dbReference type="Pfam" id="PF01535">
    <property type="entry name" value="PPR"/>
    <property type="match status" value="4"/>
</dbReference>
<dbReference type="CDD" id="cd09396">
    <property type="entry name" value="LIM_DA1"/>
    <property type="match status" value="1"/>
</dbReference>
<evidence type="ECO:0000256" key="2">
    <source>
        <dbReference type="ARBA" id="ARBA00022723"/>
    </source>
</evidence>
<feature type="repeat" description="PPR" evidence="6">
    <location>
        <begin position="748"/>
        <end position="782"/>
    </location>
</feature>
<dbReference type="PROSITE" id="PS50023">
    <property type="entry name" value="LIM_DOMAIN_2"/>
    <property type="match status" value="1"/>
</dbReference>
<dbReference type="Pfam" id="PF13456">
    <property type="entry name" value="RVT_3"/>
    <property type="match status" value="1"/>
</dbReference>
<feature type="repeat" description="PPR" evidence="6">
    <location>
        <begin position="713"/>
        <end position="747"/>
    </location>
</feature>
<sequence length="1569" mass="178054">MVRYATPLLLSPLHPIRFLHVSRPLHRIESKLTRPELTDRISRLLVLQRHDAISNLSFDFSDGLVDSVLRKLRLNASACLGFFKLASKQKTFRLNVKSYCKIVHILSRARMYDETRLYLNELVRFCKNNYTALFVWDELVRVYREFTFSPVVFDMVLKIYAEKGMIKNALHVFDNMPKYGCVPSLRSCNCLLSSLVRKGESHTAVLVYDQMIRMGIVPDVFTCTIMVNAYCKEGRMSRALEFLKEMESLGFEMNVVTYNCLIDGYVGVGDVEGVERVLRLVFEKGILRNVVTYTMLIKGYCKQGKMEEAEKMFQEMKEEEKEGLVVVDERAYGVLADGYCRVGKMDDAIRVRNEMLERGLKINIFICNSLINGYCKLGQVHEAEGVLMRMVEWNLKPDSYSYNTLLDGYCRGGHISKAFKFCDKMLYEGVEPTVVTYNTLLKGLCHAGAFDDALRLWHLMLNRGVDPNDIGYCTLLDGLFKMGDFDKAFVVWKDILARGFTKSRVAYNTMVNGLCKLGKLVEAKEIFDRMKELGCSPDGITYRTLIDGYCKVGKVEEALKLKETMEREAIVSSIEIYNSLICGVFKCRKLSKAMDFLAEMQTKGLSPNIVTYGIFITGWCNEGMLDKAFSAYFEMIEKGFVPNVIICSKIVSSLYRLCRIDEANLLLQKMVDFNIVSHERCFNKFLKDDVRHLNILKIANSIEESAKKISLPNKIVNNIAIFGLCKSGKIDDARRLLSELLLRGFSPDNFTYCTLIHGCSATGNVNEAFNLRDEMLKQGIVPNITTYNALINCLCESGNMDRALRLFYKLHRKGLTPNVVTYNILIDQYCKIGNTSEALKLKDRMEEEGVALSIITYSTLINGFCKLGDMEESTKLLDQMIEAGMHTDMKKFSKLQNMTQMRCPSLSIVSPEPAILDDCLDAEGMPDNYYMSEALVEALPSFLSKFDFEIAYNPSINLFDHEQITFGIMGWLSKIFKGSSHKFSEGHYDSSYAEDPNYYGPSTSGDVRSENDEEIDHAIAESLLEESQRGKRVIDRDSQLEDDEQLAQALQESLNLENVESPPPRYGHGNIYQPMPMYYPLGSRICAGCYTEIGYGRYLNCLNAVWHPECFRCHSCNLPISDNEFSTSGNYPYHKACYKENYHPKCDVCKHFIPTNPAGLIEYRAHPFWIQKYCPFQEHDNTPRCCSCERMEPQDTRYVSLNDGRRLCLECLDTAVMDTHECQPLYLDIQEFYEGLNMKVEQQVPLLLVERQALNEAREGENNVRANAIKSFYISCCKVNKEWGWKEKREHGNKKEMIAGIYAVYVKGYRTLSQDVEEGICQVLAHMWLSSKLMSGSNVASSSSSTSTVLKGAERFDMASRLLASSRPFEHLSFGKVVWSLANNTLEDFKKAVASLDILPPRQSQNRWAAPPQGVFKVNVDGATSNQGRNYSIGVIIRDCLGHVVAALSKYLPGCFAVDQVEVLAMEQGILLALEMHLPRVILESDALAMVQALNDNSTGSELGHILQGILLVCDSFEFCIFKHVSRDFNVFAHKLAQLARRKESTCLWNGVSPPAVSLLVHNDSLYLA</sequence>
<evidence type="ECO:0000256" key="1">
    <source>
        <dbReference type="ARBA" id="ARBA00007626"/>
    </source>
</evidence>
<evidence type="ECO:0000259" key="7">
    <source>
        <dbReference type="PROSITE" id="PS50023"/>
    </source>
</evidence>
<dbReference type="InterPro" id="IPR022087">
    <property type="entry name" value="DA1-like_dom"/>
</dbReference>
<feature type="repeat" description="PPR" evidence="6">
    <location>
        <begin position="219"/>
        <end position="253"/>
    </location>
</feature>